<dbReference type="InterPro" id="IPR007837">
    <property type="entry name" value="DinB"/>
</dbReference>
<dbReference type="RefSeq" id="WP_213654918.1">
    <property type="nucleotide sequence ID" value="NZ_BOSL01000006.1"/>
</dbReference>
<organism evidence="3 4">
    <name type="scientific">Paenibacillus vini</name>
    <dbReference type="NCBI Taxonomy" id="1476024"/>
    <lineage>
        <taxon>Bacteria</taxon>
        <taxon>Bacillati</taxon>
        <taxon>Bacillota</taxon>
        <taxon>Bacilli</taxon>
        <taxon>Bacillales</taxon>
        <taxon>Paenibacillaceae</taxon>
        <taxon>Paenibacillus</taxon>
    </lineage>
</organism>
<name>A0ABQ4MBG7_9BACL</name>
<reference evidence="3 4" key="1">
    <citation type="submission" date="2021-03" db="EMBL/GenBank/DDBJ databases">
        <title>Antimicrobial resistance genes in bacteria isolated from Japanese honey, and their potential for conferring macrolide and lincosamide resistance in the American foulbrood pathogen Paenibacillus larvae.</title>
        <authorList>
            <person name="Okamoto M."/>
            <person name="Kumagai M."/>
            <person name="Kanamori H."/>
            <person name="Takamatsu D."/>
        </authorList>
    </citation>
    <scope>NUCLEOTIDE SEQUENCE [LARGE SCALE GENOMIC DNA]</scope>
    <source>
        <strain evidence="3 4">J42TS3</strain>
    </source>
</reference>
<dbReference type="Proteomes" id="UP000679992">
    <property type="component" value="Unassembled WGS sequence"/>
</dbReference>
<dbReference type="InterPro" id="IPR034660">
    <property type="entry name" value="DinB/YfiT-like"/>
</dbReference>
<comment type="similarity">
    <text evidence="1">Belongs to the DinB family.</text>
</comment>
<evidence type="ECO:0000313" key="4">
    <source>
        <dbReference type="Proteomes" id="UP000679992"/>
    </source>
</evidence>
<keyword evidence="2" id="KW-0479">Metal-binding</keyword>
<evidence type="ECO:0000256" key="2">
    <source>
        <dbReference type="ARBA" id="ARBA00022723"/>
    </source>
</evidence>
<dbReference type="EMBL" id="BOSL01000006">
    <property type="protein sequence ID" value="GIP53330.1"/>
    <property type="molecule type" value="Genomic_DNA"/>
</dbReference>
<dbReference type="Gene3D" id="1.20.120.450">
    <property type="entry name" value="dinb family like domain"/>
    <property type="match status" value="1"/>
</dbReference>
<dbReference type="PANTHER" id="PTHR37302:SF3">
    <property type="entry name" value="DAMAGE-INDUCIBLE PROTEIN DINB"/>
    <property type="match status" value="1"/>
</dbReference>
<keyword evidence="4" id="KW-1185">Reference proteome</keyword>
<proteinExistence type="inferred from homology"/>
<dbReference type="Pfam" id="PF05163">
    <property type="entry name" value="DinB"/>
    <property type="match status" value="1"/>
</dbReference>
<sequence length="164" mass="19203">MIDLFKYNWMVREDWFSQCSKLSENELVQERQGGHGSILRTFFHIIDVECSWIQAIHGDVVSEPNYEHYKSLELIRQLSRESQEIVNKHLLKWSPTEEFKTVTVPWSAHTYYYGEVIKHVIVHEIHHMGQLSIWAKDVGLDAVNVNYIGRGIMDGHKGCSKYVL</sequence>
<gene>
    <name evidence="3" type="ORF">J42TS3_23650</name>
</gene>
<comment type="caution">
    <text evidence="3">The sequence shown here is derived from an EMBL/GenBank/DDBJ whole genome shotgun (WGS) entry which is preliminary data.</text>
</comment>
<dbReference type="PANTHER" id="PTHR37302">
    <property type="entry name" value="SLR1116 PROTEIN"/>
    <property type="match status" value="1"/>
</dbReference>
<dbReference type="SUPFAM" id="SSF109854">
    <property type="entry name" value="DinB/YfiT-like putative metalloenzymes"/>
    <property type="match status" value="1"/>
</dbReference>
<evidence type="ECO:0000256" key="1">
    <source>
        <dbReference type="ARBA" id="ARBA00008635"/>
    </source>
</evidence>
<protein>
    <submittedName>
        <fullName evidence="3">DNA damage-inducible protein DinB</fullName>
    </submittedName>
</protein>
<evidence type="ECO:0000313" key="3">
    <source>
        <dbReference type="EMBL" id="GIP53330.1"/>
    </source>
</evidence>
<accession>A0ABQ4MBG7</accession>